<name>A0AB39XKH6_9BRAD</name>
<sequence length="129" mass="14104">MTTPKGYLFRAIIILTAAPSQRSGWPPKSEWLKRDAIDEQSGDQKLFIAVEVVDRFAIFGVTMKKLSSGAICHSELEHRISTPRVSLSLNGTAFGATGANLLAVARVEIESNWRRGEASVVQCGDDNWG</sequence>
<reference evidence="1" key="1">
    <citation type="submission" date="2024-08" db="EMBL/GenBank/DDBJ databases">
        <authorList>
            <person name="Chaddad Z."/>
            <person name="Lamrabet M."/>
            <person name="Bouhnik O."/>
            <person name="Alami S."/>
            <person name="Wipf D."/>
            <person name="Courty P.E."/>
            <person name="Missbah El Idrissi M."/>
        </authorList>
    </citation>
    <scope>NUCLEOTIDE SEQUENCE</scope>
    <source>
        <strain evidence="1">LLZ17</strain>
    </source>
</reference>
<organism evidence="1">
    <name type="scientific">Bradyrhizobium sp. LLZ17</name>
    <dbReference type="NCBI Taxonomy" id="3239388"/>
    <lineage>
        <taxon>Bacteria</taxon>
        <taxon>Pseudomonadati</taxon>
        <taxon>Pseudomonadota</taxon>
        <taxon>Alphaproteobacteria</taxon>
        <taxon>Hyphomicrobiales</taxon>
        <taxon>Nitrobacteraceae</taxon>
        <taxon>Bradyrhizobium</taxon>
    </lineage>
</organism>
<dbReference type="EMBL" id="CP165734">
    <property type="protein sequence ID" value="XDV57671.1"/>
    <property type="molecule type" value="Genomic_DNA"/>
</dbReference>
<dbReference type="AlphaFoldDB" id="A0AB39XKH6"/>
<protein>
    <submittedName>
        <fullName evidence="1">Uncharacterized protein</fullName>
    </submittedName>
</protein>
<proteinExistence type="predicted"/>
<gene>
    <name evidence="1" type="ORF">AB8Z38_35045</name>
</gene>
<evidence type="ECO:0000313" key="1">
    <source>
        <dbReference type="EMBL" id="XDV57671.1"/>
    </source>
</evidence>
<accession>A0AB39XKH6</accession>
<dbReference type="RefSeq" id="WP_369722096.1">
    <property type="nucleotide sequence ID" value="NZ_CP165734.1"/>
</dbReference>